<dbReference type="InterPro" id="IPR001660">
    <property type="entry name" value="SAM"/>
</dbReference>
<dbReference type="InterPro" id="IPR046349">
    <property type="entry name" value="C1-like_sf"/>
</dbReference>
<dbReference type="SMART" id="SM00046">
    <property type="entry name" value="DAGKc"/>
    <property type="match status" value="1"/>
</dbReference>
<dbReference type="EMBL" id="LIAE01010678">
    <property type="protein sequence ID" value="PAV56808.1"/>
    <property type="molecule type" value="Genomic_DNA"/>
</dbReference>
<feature type="compositionally biased region" description="Polar residues" evidence="16">
    <location>
        <begin position="563"/>
        <end position="578"/>
    </location>
</feature>
<keyword evidence="9 14" id="KW-0547">Nucleotide-binding</keyword>
<evidence type="ECO:0000256" key="3">
    <source>
        <dbReference type="ARBA" id="ARBA00004496"/>
    </source>
</evidence>
<evidence type="ECO:0000256" key="13">
    <source>
        <dbReference type="ARBA" id="ARBA00022840"/>
    </source>
</evidence>
<evidence type="ECO:0000256" key="16">
    <source>
        <dbReference type="SAM" id="MobiDB-lite"/>
    </source>
</evidence>
<dbReference type="GO" id="GO:0004143">
    <property type="term" value="F:ATP-dependent diacylglycerol kinase activity"/>
    <property type="evidence" value="ECO:0007669"/>
    <property type="project" value="UniProtKB-EC"/>
</dbReference>
<protein>
    <recommendedName>
        <fullName evidence="14">Diacylglycerol kinase</fullName>
        <shortName evidence="14">DAG kinase</shortName>
        <ecNumber evidence="14">2.7.1.107</ecNumber>
    </recommendedName>
</protein>
<dbReference type="Pfam" id="PF00536">
    <property type="entry name" value="SAM_1"/>
    <property type="match status" value="1"/>
</dbReference>
<keyword evidence="11 14" id="KW-0418">Kinase</keyword>
<dbReference type="GO" id="GO:0008270">
    <property type="term" value="F:zinc ion binding"/>
    <property type="evidence" value="ECO:0007669"/>
    <property type="project" value="UniProtKB-KW"/>
</dbReference>
<dbReference type="PROSITE" id="PS50081">
    <property type="entry name" value="ZF_DAG_PE_2"/>
    <property type="match status" value="2"/>
</dbReference>
<dbReference type="GO" id="GO:0005886">
    <property type="term" value="C:plasma membrane"/>
    <property type="evidence" value="ECO:0007669"/>
    <property type="project" value="TreeGrafter"/>
</dbReference>
<feature type="domain" description="Phorbol-ester/DAG-type" evidence="17">
    <location>
        <begin position="32"/>
        <end position="82"/>
    </location>
</feature>
<dbReference type="GO" id="GO:0005737">
    <property type="term" value="C:cytoplasm"/>
    <property type="evidence" value="ECO:0007669"/>
    <property type="project" value="UniProtKB-SubCell"/>
</dbReference>
<dbReference type="Gene3D" id="3.30.60.20">
    <property type="match status" value="2"/>
</dbReference>
<dbReference type="CDD" id="cd20852">
    <property type="entry name" value="C1_DGK_typeII_rpt2"/>
    <property type="match status" value="1"/>
</dbReference>
<dbReference type="Gene3D" id="1.10.150.50">
    <property type="entry name" value="Transcription Factor, Ets-1"/>
    <property type="match status" value="1"/>
</dbReference>
<dbReference type="OrthoDB" id="242257at2759"/>
<proteinExistence type="inferred from homology"/>
<dbReference type="InterPro" id="IPR037607">
    <property type="entry name" value="DGK"/>
</dbReference>
<dbReference type="PANTHER" id="PTHR11255:SF109">
    <property type="entry name" value="DIACYLGLYCEROL KINASE ETA"/>
    <property type="match status" value="1"/>
</dbReference>
<evidence type="ECO:0000313" key="20">
    <source>
        <dbReference type="EMBL" id="PAV56808.1"/>
    </source>
</evidence>
<evidence type="ECO:0000259" key="17">
    <source>
        <dbReference type="PROSITE" id="PS50081"/>
    </source>
</evidence>
<evidence type="ECO:0000256" key="2">
    <source>
        <dbReference type="ARBA" id="ARBA00002064"/>
    </source>
</evidence>
<feature type="region of interest" description="Disordered" evidence="16">
    <location>
        <begin position="1126"/>
        <end position="1164"/>
    </location>
</feature>
<feature type="domain" description="Phorbol-ester/DAG-type" evidence="17">
    <location>
        <begin position="105"/>
        <end position="156"/>
    </location>
</feature>
<organism evidence="20 21">
    <name type="scientific">Diploscapter pachys</name>
    <dbReference type="NCBI Taxonomy" id="2018661"/>
    <lineage>
        <taxon>Eukaryota</taxon>
        <taxon>Metazoa</taxon>
        <taxon>Ecdysozoa</taxon>
        <taxon>Nematoda</taxon>
        <taxon>Chromadorea</taxon>
        <taxon>Rhabditida</taxon>
        <taxon>Rhabditina</taxon>
        <taxon>Rhabditomorpha</taxon>
        <taxon>Rhabditoidea</taxon>
        <taxon>Rhabditidae</taxon>
        <taxon>Diploscapter</taxon>
    </lineage>
</organism>
<dbReference type="EC" id="2.7.1.107" evidence="14"/>
<dbReference type="GO" id="GO:0005524">
    <property type="term" value="F:ATP binding"/>
    <property type="evidence" value="ECO:0007669"/>
    <property type="project" value="UniProtKB-KW"/>
</dbReference>
<keyword evidence="8" id="KW-0677">Repeat</keyword>
<dbReference type="Pfam" id="PF00781">
    <property type="entry name" value="DAGK_cat"/>
    <property type="match status" value="1"/>
</dbReference>
<evidence type="ECO:0000313" key="21">
    <source>
        <dbReference type="Proteomes" id="UP000218231"/>
    </source>
</evidence>
<keyword evidence="12" id="KW-0862">Zinc</keyword>
<reference evidence="20 21" key="1">
    <citation type="journal article" date="2017" name="Curr. Biol.">
        <title>Genome architecture and evolution of a unichromosomal asexual nematode.</title>
        <authorList>
            <person name="Fradin H."/>
            <person name="Zegar C."/>
            <person name="Gutwein M."/>
            <person name="Lucas J."/>
            <person name="Kovtun M."/>
            <person name="Corcoran D."/>
            <person name="Baugh L.R."/>
            <person name="Kiontke K."/>
            <person name="Gunsalus K."/>
            <person name="Fitch D.H."/>
            <person name="Piano F."/>
        </authorList>
    </citation>
    <scope>NUCLEOTIDE SEQUENCE [LARGE SCALE GENOMIC DNA]</scope>
    <source>
        <strain evidence="20">PF1309</strain>
    </source>
</reference>
<keyword evidence="13 14" id="KW-0067">ATP-binding</keyword>
<dbReference type="PROSITE" id="PS50146">
    <property type="entry name" value="DAGK"/>
    <property type="match status" value="1"/>
</dbReference>
<comment type="subcellular location">
    <subcellularLocation>
        <location evidence="3">Cytoplasm</location>
    </subcellularLocation>
</comment>
<dbReference type="InterPro" id="IPR001206">
    <property type="entry name" value="Diacylglycerol_kinase_cat_dom"/>
</dbReference>
<keyword evidence="7" id="KW-0479">Metal-binding</keyword>
<comment type="caution">
    <text evidence="20">The sequence shown here is derived from an EMBL/GenBank/DDBJ whole genome shotgun (WGS) entry which is preliminary data.</text>
</comment>
<dbReference type="CDD" id="cd20800">
    <property type="entry name" value="C1_DGK_typeII_rpt1"/>
    <property type="match status" value="1"/>
</dbReference>
<evidence type="ECO:0000256" key="6">
    <source>
        <dbReference type="ARBA" id="ARBA00022679"/>
    </source>
</evidence>
<feature type="region of interest" description="Disordered" evidence="16">
    <location>
        <begin position="563"/>
        <end position="585"/>
    </location>
</feature>
<dbReference type="InterPro" id="IPR002219">
    <property type="entry name" value="PKC_DAG/PE"/>
</dbReference>
<dbReference type="Pfam" id="PF00130">
    <property type="entry name" value="C1_1"/>
    <property type="match status" value="2"/>
</dbReference>
<comment type="function">
    <text evidence="2">Phosphorylates diacylglycerol (DAG) to generate phosphatidic acid (PA).</text>
</comment>
<dbReference type="InterPro" id="IPR000756">
    <property type="entry name" value="Diacylglycerol_kin_accessory"/>
</dbReference>
<sequence>MNLWKDSLAAVRKQLPEKASAIDYIADNTSGQHQWSPANHARPTFCNFCREKLSGVPWHGYSCDVCKLKAHKKCMSKIKDVCKWSVESSIPPRLQYNNPENTILSHQWVEGNLPMSSKCAVCEKVCGSVLKLSDWRCLWCACFVHDGCLSSLSRGCTLGPASLSVLSPVAIRSVILSGSTEIRTDAIGGECPGGSPLLVFVNSKSGNSQGQRMIRKLRRLLNPLQVFDITACPPEFTLTFFEALETFRVLVCGGDGTVGWVLSAIDKLGLHSRCQLAVLPLGTGNDLARVLGWGHAFYDENQLPQLVRVLERAHTRMLDRWSIFALEGDEARVIQQHEAILIDILTDIFKAHKTKDVHDSVAQLCSAINAIDDSSSDENQNRPSGTNTAKTLCPCDDHFANCSETLLGKLRVLLRTFDATNKQKDQKIEQRENGNVANGFVAESEWTARAESFKKTLHEIMTISVKRIHSQNNFTGIAATKRERFGKKRSRTTPGPGTSKFSHSTVSSFSASSPPPSPFRLHVGPNMSQTVSSCELSAALSSSNALPPIEILEPLTLNASSKQDSSNMLEVSNGTEDTSSFDETEGGMVKRQSECALHIATNEEVANIDIKLSHSDSSLYERTQAALNGRKKPHHERHKSDAPYTTKNSVPTRNLAGASMIAEVLLLNLPQLKESSLDKEFRAPIREYKELKVMNNYFGIGLDAKIALEFHNKREESDKTRSRSKLFLWYGMLGGKELVHRTYRNLEQRIKLECDGVPIDLPSLQGIVILNIPSYSGGANFWGTAKDDSFTVQSFDDRVLEVVALFGVIHVATSRVPNVVRLQNHRIAQCRHVRILILGGESIPIQVDGEPWLQPPGILQISHKNRAQLLVKNSAFDATLRKWEEQKERSTAPSTPTHEMVSFVKRACEFVRLVETEMTRLGVSNAMLEALDAASNAISAQQEAEQSAKDVTEEREEVLATVERLLDLLEDHFGWSTARLEKGQAPHFAFELASSTSQQTCSGEESDHWRFTLNSMRLEMRREEASLIEMRGGEIRGRKKGRLIKWIGRRLRRKHQRAHSDVSDWSVDDVCKWLSSLGLSHYTQQFKSNEIRGSELIHLAQSDLRELGVQKMGHLKRFETAISALREKSTAETTRSRRKGNSLSEERRQQIEAASAELPSINSL</sequence>
<dbReference type="SUPFAM" id="SSF57889">
    <property type="entry name" value="Cysteine-rich domain"/>
    <property type="match status" value="2"/>
</dbReference>
<evidence type="ECO:0000256" key="11">
    <source>
        <dbReference type="ARBA" id="ARBA00022777"/>
    </source>
</evidence>
<comment type="catalytic activity">
    <reaction evidence="1 14">
        <text>a 1,2-diacyl-sn-glycerol + ATP = a 1,2-diacyl-sn-glycero-3-phosphate + ADP + H(+)</text>
        <dbReference type="Rhea" id="RHEA:10272"/>
        <dbReference type="ChEBI" id="CHEBI:15378"/>
        <dbReference type="ChEBI" id="CHEBI:17815"/>
        <dbReference type="ChEBI" id="CHEBI:30616"/>
        <dbReference type="ChEBI" id="CHEBI:58608"/>
        <dbReference type="ChEBI" id="CHEBI:456216"/>
        <dbReference type="EC" id="2.7.1.107"/>
    </reaction>
</comment>
<evidence type="ECO:0000256" key="1">
    <source>
        <dbReference type="ARBA" id="ARBA00001383"/>
    </source>
</evidence>
<dbReference type="FunFam" id="3.30.60.20:FF:000002">
    <property type="entry name" value="Diacylglycerol kinase"/>
    <property type="match status" value="1"/>
</dbReference>
<name>A0A2A2J4S8_9BILA</name>
<keyword evidence="5" id="KW-0963">Cytoplasm</keyword>
<evidence type="ECO:0000256" key="8">
    <source>
        <dbReference type="ARBA" id="ARBA00022737"/>
    </source>
</evidence>
<evidence type="ECO:0000256" key="7">
    <source>
        <dbReference type="ARBA" id="ARBA00022723"/>
    </source>
</evidence>
<dbReference type="InterPro" id="IPR017438">
    <property type="entry name" value="ATP-NAD_kinase_N"/>
</dbReference>
<dbReference type="PROSITE" id="PS00479">
    <property type="entry name" value="ZF_DAG_PE_1"/>
    <property type="match status" value="2"/>
</dbReference>
<dbReference type="SUPFAM" id="SSF47769">
    <property type="entry name" value="SAM/Pointed domain"/>
    <property type="match status" value="1"/>
</dbReference>
<feature type="domain" description="SAM" evidence="18">
    <location>
        <begin position="1065"/>
        <end position="1128"/>
    </location>
</feature>
<dbReference type="SMART" id="SM00045">
    <property type="entry name" value="DAGKa"/>
    <property type="match status" value="1"/>
</dbReference>
<feature type="compositionally biased region" description="Low complexity" evidence="16">
    <location>
        <begin position="499"/>
        <end position="512"/>
    </location>
</feature>
<comment type="similarity">
    <text evidence="4 14">Belongs to the eukaryotic diacylglycerol kinase family.</text>
</comment>
<dbReference type="Gene3D" id="2.60.200.40">
    <property type="match status" value="1"/>
</dbReference>
<dbReference type="InterPro" id="IPR016064">
    <property type="entry name" value="NAD/diacylglycerol_kinase_sf"/>
</dbReference>
<gene>
    <name evidence="20" type="ORF">WR25_09629</name>
</gene>
<dbReference type="SUPFAM" id="SSF111331">
    <property type="entry name" value="NAD kinase/diacylglycerol kinase-like"/>
    <property type="match status" value="1"/>
</dbReference>
<accession>A0A2A2J4S8</accession>
<feature type="region of interest" description="Disordered" evidence="16">
    <location>
        <begin position="482"/>
        <end position="520"/>
    </location>
</feature>
<feature type="region of interest" description="Disordered" evidence="16">
    <location>
        <begin position="626"/>
        <end position="651"/>
    </location>
</feature>
<evidence type="ECO:0000256" key="5">
    <source>
        <dbReference type="ARBA" id="ARBA00022490"/>
    </source>
</evidence>
<evidence type="ECO:0000256" key="15">
    <source>
        <dbReference type="SAM" id="Coils"/>
    </source>
</evidence>
<dbReference type="PROSITE" id="PS50105">
    <property type="entry name" value="SAM_DOMAIN"/>
    <property type="match status" value="1"/>
</dbReference>
<keyword evidence="6 14" id="KW-0808">Transferase</keyword>
<evidence type="ECO:0000256" key="4">
    <source>
        <dbReference type="ARBA" id="ARBA00009280"/>
    </source>
</evidence>
<dbReference type="STRING" id="2018661.A0A2A2J4S8"/>
<keyword evidence="10" id="KW-0863">Zinc-finger</keyword>
<evidence type="ECO:0000259" key="19">
    <source>
        <dbReference type="PROSITE" id="PS50146"/>
    </source>
</evidence>
<dbReference type="SMART" id="SM00109">
    <property type="entry name" value="C1"/>
    <property type="match status" value="2"/>
</dbReference>
<dbReference type="SMART" id="SM00454">
    <property type="entry name" value="SAM"/>
    <property type="match status" value="1"/>
</dbReference>
<keyword evidence="21" id="KW-1185">Reference proteome</keyword>
<dbReference type="FunFam" id="2.60.200.40:FF:000012">
    <property type="entry name" value="Diacylglycerol kinase"/>
    <property type="match status" value="1"/>
</dbReference>
<dbReference type="GO" id="GO:0007200">
    <property type="term" value="P:phospholipase C-activating G protein-coupled receptor signaling pathway"/>
    <property type="evidence" value="ECO:0007669"/>
    <property type="project" value="InterPro"/>
</dbReference>
<keyword evidence="15" id="KW-0175">Coiled coil</keyword>
<dbReference type="Proteomes" id="UP000218231">
    <property type="component" value="Unassembled WGS sequence"/>
</dbReference>
<dbReference type="PANTHER" id="PTHR11255">
    <property type="entry name" value="DIACYLGLYCEROL KINASE"/>
    <property type="match status" value="1"/>
</dbReference>
<evidence type="ECO:0000259" key="18">
    <source>
        <dbReference type="PROSITE" id="PS50105"/>
    </source>
</evidence>
<dbReference type="Pfam" id="PF00609">
    <property type="entry name" value="DAGK_acc"/>
    <property type="match status" value="1"/>
</dbReference>
<evidence type="ECO:0000256" key="10">
    <source>
        <dbReference type="ARBA" id="ARBA00022771"/>
    </source>
</evidence>
<feature type="domain" description="DAGKc" evidence="19">
    <location>
        <begin position="192"/>
        <end position="328"/>
    </location>
</feature>
<feature type="coiled-coil region" evidence="15">
    <location>
        <begin position="941"/>
        <end position="968"/>
    </location>
</feature>
<evidence type="ECO:0000256" key="14">
    <source>
        <dbReference type="RuleBase" id="RU361128"/>
    </source>
</evidence>
<dbReference type="Gene3D" id="3.40.50.10330">
    <property type="entry name" value="Probable inorganic polyphosphate/atp-NAD kinase, domain 1"/>
    <property type="match status" value="1"/>
</dbReference>
<evidence type="ECO:0000256" key="9">
    <source>
        <dbReference type="ARBA" id="ARBA00022741"/>
    </source>
</evidence>
<dbReference type="AlphaFoldDB" id="A0A2A2J4S8"/>
<dbReference type="InterPro" id="IPR013761">
    <property type="entry name" value="SAM/pointed_sf"/>
</dbReference>
<evidence type="ECO:0000256" key="12">
    <source>
        <dbReference type="ARBA" id="ARBA00022833"/>
    </source>
</evidence>